<evidence type="ECO:0000256" key="3">
    <source>
        <dbReference type="ARBA" id="ARBA00022729"/>
    </source>
</evidence>
<evidence type="ECO:0000313" key="6">
    <source>
        <dbReference type="Proteomes" id="UP000242146"/>
    </source>
</evidence>
<comment type="similarity">
    <text evidence="4">Belongs to the EXORDIUM family.</text>
</comment>
<comment type="caution">
    <text evidence="5">The sequence shown here is derived from an EMBL/GenBank/DDBJ whole genome shotgun (WGS) entry which is preliminary data.</text>
</comment>
<accession>A0A1X2G5J0</accession>
<dbReference type="EMBL" id="MCGT01000041">
    <property type="protein sequence ID" value="ORX45649.1"/>
    <property type="molecule type" value="Genomic_DNA"/>
</dbReference>
<name>A0A1X2G5J0_9FUNG</name>
<dbReference type="PANTHER" id="PTHR31279:SF58">
    <property type="entry name" value="PROTEIN EXORDIUM-LIKE 2"/>
    <property type="match status" value="1"/>
</dbReference>
<dbReference type="AlphaFoldDB" id="A0A1X2G5J0"/>
<evidence type="ECO:0000313" key="5">
    <source>
        <dbReference type="EMBL" id="ORX45649.1"/>
    </source>
</evidence>
<dbReference type="InterPro" id="IPR006766">
    <property type="entry name" value="EXORDIUM-like"/>
</dbReference>
<evidence type="ECO:0000256" key="4">
    <source>
        <dbReference type="ARBA" id="ARBA00023591"/>
    </source>
</evidence>
<sequence>MNLAAAMVDSGSSGQNLTDNNLHKTIILNAVNSGYLSVGNRLDSNGIYILVLGPDVTDSQMCTSYCGYNYYSDQFQYITIGHPSVCPNACIPPLNSQSSPNNSPFIDAIITVLSHELQDILTDPRLNAWVVNNNGHSLELGDFCSGDNTSTDEWFGKYQNASNGASYNLQFNNAQYLVQTIYSKEKNACLLTNQ</sequence>
<dbReference type="PANTHER" id="PTHR31279">
    <property type="entry name" value="PROTEIN EXORDIUM-LIKE 5"/>
    <property type="match status" value="1"/>
</dbReference>
<evidence type="ECO:0000256" key="1">
    <source>
        <dbReference type="ARBA" id="ARBA00004613"/>
    </source>
</evidence>
<comment type="subcellular location">
    <subcellularLocation>
        <location evidence="1">Secreted</location>
    </subcellularLocation>
</comment>
<organism evidence="5 6">
    <name type="scientific">Hesseltinella vesiculosa</name>
    <dbReference type="NCBI Taxonomy" id="101127"/>
    <lineage>
        <taxon>Eukaryota</taxon>
        <taxon>Fungi</taxon>
        <taxon>Fungi incertae sedis</taxon>
        <taxon>Mucoromycota</taxon>
        <taxon>Mucoromycotina</taxon>
        <taxon>Mucoromycetes</taxon>
        <taxon>Mucorales</taxon>
        <taxon>Cunninghamellaceae</taxon>
        <taxon>Hesseltinella</taxon>
    </lineage>
</organism>
<dbReference type="Pfam" id="PF04674">
    <property type="entry name" value="Phi_1"/>
    <property type="match status" value="1"/>
</dbReference>
<dbReference type="GO" id="GO:0005576">
    <property type="term" value="C:extracellular region"/>
    <property type="evidence" value="ECO:0007669"/>
    <property type="project" value="UniProtKB-SubCell"/>
</dbReference>
<dbReference type="Proteomes" id="UP000242146">
    <property type="component" value="Unassembled WGS sequence"/>
</dbReference>
<reference evidence="5 6" key="1">
    <citation type="submission" date="2016-07" db="EMBL/GenBank/DDBJ databases">
        <title>Pervasive Adenine N6-methylation of Active Genes in Fungi.</title>
        <authorList>
            <consortium name="DOE Joint Genome Institute"/>
            <person name="Mondo S.J."/>
            <person name="Dannebaum R.O."/>
            <person name="Kuo R.C."/>
            <person name="Labutti K."/>
            <person name="Haridas S."/>
            <person name="Kuo A."/>
            <person name="Salamov A."/>
            <person name="Ahrendt S.R."/>
            <person name="Lipzen A."/>
            <person name="Sullivan W."/>
            <person name="Andreopoulos W.B."/>
            <person name="Clum A."/>
            <person name="Lindquist E."/>
            <person name="Daum C."/>
            <person name="Ramamoorthy G.K."/>
            <person name="Gryganskyi A."/>
            <person name="Culley D."/>
            <person name="Magnuson J.K."/>
            <person name="James T.Y."/>
            <person name="O'Malley M.A."/>
            <person name="Stajich J.E."/>
            <person name="Spatafora J.W."/>
            <person name="Visel A."/>
            <person name="Grigoriev I.V."/>
        </authorList>
    </citation>
    <scope>NUCLEOTIDE SEQUENCE [LARGE SCALE GENOMIC DNA]</scope>
    <source>
        <strain evidence="5 6">NRRL 3301</strain>
    </source>
</reference>
<keyword evidence="6" id="KW-1185">Reference proteome</keyword>
<proteinExistence type="inferred from homology"/>
<gene>
    <name evidence="5" type="ORF">DM01DRAFT_1169057</name>
</gene>
<evidence type="ECO:0000256" key="2">
    <source>
        <dbReference type="ARBA" id="ARBA00022525"/>
    </source>
</evidence>
<keyword evidence="3" id="KW-0732">Signal</keyword>
<keyword evidence="2" id="KW-0964">Secreted</keyword>
<protein>
    <submittedName>
        <fullName evidence="5">Uncharacterized protein</fullName>
    </submittedName>
</protein>
<dbReference type="OrthoDB" id="2016249at2759"/>